<dbReference type="InterPro" id="IPR043129">
    <property type="entry name" value="ATPase_NBD"/>
</dbReference>
<dbReference type="CDD" id="cd24152">
    <property type="entry name" value="ASKHA_NBD_ROK-like"/>
    <property type="match status" value="1"/>
</dbReference>
<gene>
    <name evidence="2" type="ORF">C6P37_14320</name>
</gene>
<dbReference type="Pfam" id="PF00480">
    <property type="entry name" value="ROK"/>
    <property type="match status" value="1"/>
</dbReference>
<evidence type="ECO:0000313" key="3">
    <source>
        <dbReference type="Proteomes" id="UP000257014"/>
    </source>
</evidence>
<dbReference type="AlphaFoldDB" id="A0A3E0JZQ3"/>
<name>A0A3E0JZQ3_9BACI</name>
<sequence length="471" mass="52942">MDAGRGAHVIFGAIQGCGAEPIERKDFSVHRPESRANAFKWHPAGWGERRHPRPDERCLINECFRLGIYFVADGNPCQETDGRSCPDIPFLQRLHLAPSGKIPLRNQLYCSERLSTSMRTALHCLRNPPCCSERLSTSMRTALNCLRNPPCCSERLFYSGRGESGRKGGEDGMKKYIVFDVGGTKVKHGLIGEDGRFLEKSAYPTEREDLDRFVADMVEAIRRYRDAHAVEGIAISLPGYINIDTGYSEKAGAVIALHKKNLKEILEERVHLPVEIENDGNCAAIAEKVSGNAQDCDDFICMTIGTGIGGGIYLNGDIYRGRRFMAGEYGMMITYLDGGTMRNMHETSGTASLVFQYRQLKNLQEPVEGEKIFAEAKTDPDVKALLDRWIGHIARGVYNLVVTLNPEKMLIGGGVSAQPYLIEEINRQLEGYEFWEDFKIPVVPCKYRNDAGMLGAFYHFQKMRRIRQENR</sequence>
<proteinExistence type="inferred from homology"/>
<accession>A0A3E0JZQ3</accession>
<evidence type="ECO:0008006" key="4">
    <source>
        <dbReference type="Google" id="ProtNLM"/>
    </source>
</evidence>
<dbReference type="PROSITE" id="PS51257">
    <property type="entry name" value="PROKAR_LIPOPROTEIN"/>
    <property type="match status" value="1"/>
</dbReference>
<evidence type="ECO:0000313" key="2">
    <source>
        <dbReference type="EMBL" id="REJ25913.1"/>
    </source>
</evidence>
<dbReference type="Proteomes" id="UP000257014">
    <property type="component" value="Unassembled WGS sequence"/>
</dbReference>
<reference evidence="2 3" key="1">
    <citation type="submission" date="2018-03" db="EMBL/GenBank/DDBJ databases">
        <authorList>
            <person name="Keele B.F."/>
        </authorList>
    </citation>
    <scope>NUCLEOTIDE SEQUENCE [LARGE SCALE GENOMIC DNA]</scope>
    <source>
        <strain evidence="2">ZCTH4_d</strain>
    </source>
</reference>
<organism evidence="2 3">
    <name type="scientific">Caldibacillus debilis</name>
    <dbReference type="NCBI Taxonomy" id="301148"/>
    <lineage>
        <taxon>Bacteria</taxon>
        <taxon>Bacillati</taxon>
        <taxon>Bacillota</taxon>
        <taxon>Bacilli</taxon>
        <taxon>Bacillales</taxon>
        <taxon>Bacillaceae</taxon>
        <taxon>Caldibacillus</taxon>
    </lineage>
</organism>
<dbReference type="InterPro" id="IPR000600">
    <property type="entry name" value="ROK"/>
</dbReference>
<dbReference type="SUPFAM" id="SSF53067">
    <property type="entry name" value="Actin-like ATPase domain"/>
    <property type="match status" value="1"/>
</dbReference>
<dbReference type="Gene3D" id="3.30.420.40">
    <property type="match status" value="2"/>
</dbReference>
<dbReference type="EMBL" id="QEWE01000029">
    <property type="protein sequence ID" value="REJ25913.1"/>
    <property type="molecule type" value="Genomic_DNA"/>
</dbReference>
<comment type="caution">
    <text evidence="2">The sequence shown here is derived from an EMBL/GenBank/DDBJ whole genome shotgun (WGS) entry which is preliminary data.</text>
</comment>
<dbReference type="PANTHER" id="PTHR18964">
    <property type="entry name" value="ROK (REPRESSOR, ORF, KINASE) FAMILY"/>
    <property type="match status" value="1"/>
</dbReference>
<comment type="similarity">
    <text evidence="1">Belongs to the ROK (NagC/XylR) family.</text>
</comment>
<dbReference type="PANTHER" id="PTHR18964:SF165">
    <property type="entry name" value="BETA-GLUCOSIDE KINASE"/>
    <property type="match status" value="1"/>
</dbReference>
<evidence type="ECO:0000256" key="1">
    <source>
        <dbReference type="ARBA" id="ARBA00006479"/>
    </source>
</evidence>
<protein>
    <recommendedName>
        <fullName evidence="4">N-acylmannosamine kinase</fullName>
    </recommendedName>
</protein>